<dbReference type="EMBL" id="SGPL01000181">
    <property type="protein sequence ID" value="THH15983.1"/>
    <property type="molecule type" value="Genomic_DNA"/>
</dbReference>
<name>A0A4V3XF30_9AGAM</name>
<dbReference type="Proteomes" id="UP000310158">
    <property type="component" value="Unassembled WGS sequence"/>
</dbReference>
<feature type="compositionally biased region" description="Basic and acidic residues" evidence="1">
    <location>
        <begin position="344"/>
        <end position="354"/>
    </location>
</feature>
<feature type="compositionally biased region" description="Basic and acidic residues" evidence="1">
    <location>
        <begin position="179"/>
        <end position="193"/>
    </location>
</feature>
<dbReference type="AlphaFoldDB" id="A0A4V3XF30"/>
<feature type="compositionally biased region" description="Polar residues" evidence="1">
    <location>
        <begin position="290"/>
        <end position="302"/>
    </location>
</feature>
<feature type="region of interest" description="Disordered" evidence="1">
    <location>
        <begin position="217"/>
        <end position="364"/>
    </location>
</feature>
<organism evidence="2 3">
    <name type="scientific">Bondarzewia mesenterica</name>
    <dbReference type="NCBI Taxonomy" id="1095465"/>
    <lineage>
        <taxon>Eukaryota</taxon>
        <taxon>Fungi</taxon>
        <taxon>Dikarya</taxon>
        <taxon>Basidiomycota</taxon>
        <taxon>Agaricomycotina</taxon>
        <taxon>Agaricomycetes</taxon>
        <taxon>Russulales</taxon>
        <taxon>Bondarzewiaceae</taxon>
        <taxon>Bondarzewia</taxon>
    </lineage>
</organism>
<feature type="compositionally biased region" description="Basic and acidic residues" evidence="1">
    <location>
        <begin position="152"/>
        <end position="167"/>
    </location>
</feature>
<dbReference type="OrthoDB" id="2270193at2759"/>
<protein>
    <submittedName>
        <fullName evidence="2">Uncharacterized protein</fullName>
    </submittedName>
</protein>
<keyword evidence="3" id="KW-1185">Reference proteome</keyword>
<reference evidence="2 3" key="1">
    <citation type="submission" date="2019-02" db="EMBL/GenBank/DDBJ databases">
        <title>Genome sequencing of the rare red list fungi Bondarzewia mesenterica.</title>
        <authorList>
            <person name="Buettner E."/>
            <person name="Kellner H."/>
        </authorList>
    </citation>
    <scope>NUCLEOTIDE SEQUENCE [LARGE SCALE GENOMIC DNA]</scope>
    <source>
        <strain evidence="2 3">DSM 108281</strain>
    </source>
</reference>
<feature type="region of interest" description="Disordered" evidence="1">
    <location>
        <begin position="138"/>
        <end position="198"/>
    </location>
</feature>
<accession>A0A4V3XF30</accession>
<evidence type="ECO:0000256" key="1">
    <source>
        <dbReference type="SAM" id="MobiDB-lite"/>
    </source>
</evidence>
<gene>
    <name evidence="2" type="ORF">EW146_g4589</name>
</gene>
<evidence type="ECO:0000313" key="2">
    <source>
        <dbReference type="EMBL" id="THH15983.1"/>
    </source>
</evidence>
<evidence type="ECO:0000313" key="3">
    <source>
        <dbReference type="Proteomes" id="UP000310158"/>
    </source>
</evidence>
<comment type="caution">
    <text evidence="2">The sequence shown here is derived from an EMBL/GenBank/DDBJ whole genome shotgun (WGS) entry which is preliminary data.</text>
</comment>
<feature type="compositionally biased region" description="Acidic residues" evidence="1">
    <location>
        <begin position="319"/>
        <end position="331"/>
    </location>
</feature>
<sequence length="438" mass="48168">MLPSPILPHSVNLILQYIAPPSQLNPIPPHLLSRSLLQRHHFLNITPDDPATYLCWASSKRDKTIELLELLPNHLDDHSSSEFQVQYASDVEHTYAHVHVSPSSDVEALRLVFQWDPSDSNWKYHDANLMPFPPTSHVSLDEALAPQGSPDARSHHNPNLEEGMHSESDDDDYWNSYGGHDDQGEPEPHERRAAYSKSGSEAGEEAYWAQYASVQGSADSTMPSPVVKSKRKLHPAPEFAHDSGPPSHQVPTDEPLPIPYTIIHPRAPYTHDAPPSPGTLARRLTALSPRGSQPPSMPTSRPDSAFDDMIANGDAELIAADEEDGDEEDSETPSPPQEFSSHANGKDSEGKLEDNILSPRPVKTGGISFLQKLATKVDEAETEGDLDGEDVEGVKEAIKGVYRLWAASQRRKRSVSGQSNGSVGGSQFLRIVREVIEE</sequence>
<proteinExistence type="predicted"/>